<feature type="domain" description="MacB-like periplasmic core" evidence="8">
    <location>
        <begin position="98"/>
        <end position="322"/>
    </location>
</feature>
<proteinExistence type="predicted"/>
<feature type="transmembrane region" description="Helical" evidence="6">
    <location>
        <begin position="460"/>
        <end position="483"/>
    </location>
</feature>
<evidence type="ECO:0000256" key="4">
    <source>
        <dbReference type="ARBA" id="ARBA00022989"/>
    </source>
</evidence>
<keyword evidence="2" id="KW-1003">Cell membrane</keyword>
<evidence type="ECO:0000256" key="2">
    <source>
        <dbReference type="ARBA" id="ARBA00022475"/>
    </source>
</evidence>
<feature type="transmembrane region" description="Helical" evidence="6">
    <location>
        <begin position="844"/>
        <end position="867"/>
    </location>
</feature>
<name>A0A7W6ES46_9BACT</name>
<protein>
    <submittedName>
        <fullName evidence="9">ABC-type antimicrobial peptide transport system permease subunit</fullName>
    </submittedName>
</protein>
<dbReference type="AlphaFoldDB" id="A0A7W6ES46"/>
<feature type="transmembrane region" description="Helical" evidence="6">
    <location>
        <begin position="504"/>
        <end position="528"/>
    </location>
</feature>
<keyword evidence="4 6" id="KW-1133">Transmembrane helix</keyword>
<dbReference type="GO" id="GO:0022857">
    <property type="term" value="F:transmembrane transporter activity"/>
    <property type="evidence" value="ECO:0007669"/>
    <property type="project" value="TreeGrafter"/>
</dbReference>
<evidence type="ECO:0000313" key="9">
    <source>
        <dbReference type="EMBL" id="MBB3840238.1"/>
    </source>
</evidence>
<dbReference type="InterPro" id="IPR025857">
    <property type="entry name" value="MacB_PCD"/>
</dbReference>
<feature type="domain" description="ABC3 transporter permease C-terminal" evidence="7">
    <location>
        <begin position="372"/>
        <end position="487"/>
    </location>
</feature>
<sequence>MHSNPPRLADRFLQFFCAPHLLEEVQGDLHEEFEYQVKHVGARRARWRYWRDVLGFFQPRYIKRKSSQYPQTYLFSLNMLRNYFKIAVRNLLKHKGYSFINIFGLATGMAVAILIGLWIYDELSFNTYHKNYDRIGQVMTLINHERDGLGHNHSMPYPLSTELAINYRSHFKHLVKASWVQDYILSTGEKKLSRKGQFMDQEAPEMLSLTMIYGSWSGLQDPYSILLSASTAKALFGDIDPTNKPLRLNNKVDVKVTGVYEDLPLNTQFHSREFFGPFELWVTQNPWIKERALQDWSNHFLTIYAEIKPNDTFENVSSIIKNAELKNLANYKEQAAQNPQVFLQPMSKWHLYGFSRGVPDTEPMRMVWIVGIIGAFVLLLACINFMNLSTARSEKRAKEVGVRKAIGSVRGQLINQFFSESFLIVVLAFILALLLVLPILPWFNNIAEKQLTVLWANPYFWLFSLSFILITGLLAGSYPALYLSSFQPVKVLKGTFRVGRFASIPRQVLVVTQFTVSVTLIISTVIIVRQIQIAKNRSVGYTRDGLIMLQMKSDDFYGKYDVLRAELKKTGAVYEMSQSMGAVTNLASGNQGFEWKGGDPEEQFGTLAVTHEHGKTVDWQFVQGRDFSRDFPGDSSGLIINEAAAKLMNLEHPVGEPVRWTWWRNNKVLDYKILGVIKNMVMESPYDAIEPTVFYIKGHNGGVNFINIKINPAVSASVAIPKIEAVFKKIVPSVPFDYKFVDEEYNTKFKAEERIGKLATFFAILAIFISCLGLFGLASFVAEQRTKEIGIRKVLGATVANLWQLLSKDFVVLVIISCLIAAPISYYFMNEWLQKYTYRTEISWWIFAASAAGALTITLLTVSFQAIKAALMNPVKSLKTE</sequence>
<feature type="transmembrane region" description="Helical" evidence="6">
    <location>
        <begin position="758"/>
        <end position="782"/>
    </location>
</feature>
<evidence type="ECO:0000256" key="1">
    <source>
        <dbReference type="ARBA" id="ARBA00004651"/>
    </source>
</evidence>
<dbReference type="PANTHER" id="PTHR30572:SF18">
    <property type="entry name" value="ABC-TYPE MACROLIDE FAMILY EXPORT SYSTEM PERMEASE COMPONENT 2"/>
    <property type="match status" value="1"/>
</dbReference>
<evidence type="ECO:0000259" key="8">
    <source>
        <dbReference type="Pfam" id="PF12704"/>
    </source>
</evidence>
<dbReference type="NCBIfam" id="NF038404">
    <property type="entry name" value="perm_prefix_2"/>
    <property type="match status" value="1"/>
</dbReference>
<comment type="subcellular location">
    <subcellularLocation>
        <location evidence="1">Cell membrane</location>
        <topology evidence="1">Multi-pass membrane protein</topology>
    </subcellularLocation>
</comment>
<evidence type="ECO:0000256" key="3">
    <source>
        <dbReference type="ARBA" id="ARBA00022692"/>
    </source>
</evidence>
<dbReference type="RefSeq" id="WP_183977091.1">
    <property type="nucleotide sequence ID" value="NZ_JACIBY010000010.1"/>
</dbReference>
<gene>
    <name evidence="9" type="ORF">FHS57_004258</name>
</gene>
<evidence type="ECO:0000259" key="7">
    <source>
        <dbReference type="Pfam" id="PF02687"/>
    </source>
</evidence>
<feature type="transmembrane region" description="Helical" evidence="6">
    <location>
        <begin position="422"/>
        <end position="440"/>
    </location>
</feature>
<dbReference type="PANTHER" id="PTHR30572">
    <property type="entry name" value="MEMBRANE COMPONENT OF TRANSPORTER-RELATED"/>
    <property type="match status" value="1"/>
</dbReference>
<dbReference type="Pfam" id="PF02687">
    <property type="entry name" value="FtsX"/>
    <property type="match status" value="2"/>
</dbReference>
<dbReference type="Pfam" id="PF12704">
    <property type="entry name" value="MacB_PCD"/>
    <property type="match status" value="1"/>
</dbReference>
<accession>A0A7W6ES46</accession>
<feature type="transmembrane region" description="Helical" evidence="6">
    <location>
        <begin position="810"/>
        <end position="829"/>
    </location>
</feature>
<feature type="transmembrane region" description="Helical" evidence="6">
    <location>
        <begin position="99"/>
        <end position="120"/>
    </location>
</feature>
<feature type="transmembrane region" description="Helical" evidence="6">
    <location>
        <begin position="366"/>
        <end position="388"/>
    </location>
</feature>
<keyword evidence="5 6" id="KW-0472">Membrane</keyword>
<evidence type="ECO:0000256" key="6">
    <source>
        <dbReference type="SAM" id="Phobius"/>
    </source>
</evidence>
<dbReference type="Proteomes" id="UP000541352">
    <property type="component" value="Unassembled WGS sequence"/>
</dbReference>
<dbReference type="InterPro" id="IPR047699">
    <property type="entry name" value="Permease_put_prefix"/>
</dbReference>
<keyword evidence="10" id="KW-1185">Reference proteome</keyword>
<feature type="domain" description="ABC3 transporter permease C-terminal" evidence="7">
    <location>
        <begin position="761"/>
        <end position="874"/>
    </location>
</feature>
<reference evidence="9 10" key="1">
    <citation type="submission" date="2020-08" db="EMBL/GenBank/DDBJ databases">
        <title>Genomic Encyclopedia of Type Strains, Phase IV (KMG-IV): sequencing the most valuable type-strain genomes for metagenomic binning, comparative biology and taxonomic classification.</title>
        <authorList>
            <person name="Goeker M."/>
        </authorList>
    </citation>
    <scope>NUCLEOTIDE SEQUENCE [LARGE SCALE GENOMIC DNA]</scope>
    <source>
        <strain evidence="9 10">DSM 17976</strain>
    </source>
</reference>
<evidence type="ECO:0000256" key="5">
    <source>
        <dbReference type="ARBA" id="ARBA00023136"/>
    </source>
</evidence>
<dbReference type="InterPro" id="IPR003838">
    <property type="entry name" value="ABC3_permease_C"/>
</dbReference>
<dbReference type="EMBL" id="JACIBY010000010">
    <property type="protein sequence ID" value="MBB3840238.1"/>
    <property type="molecule type" value="Genomic_DNA"/>
</dbReference>
<organism evidence="9 10">
    <name type="scientific">Runella defluvii</name>
    <dbReference type="NCBI Taxonomy" id="370973"/>
    <lineage>
        <taxon>Bacteria</taxon>
        <taxon>Pseudomonadati</taxon>
        <taxon>Bacteroidota</taxon>
        <taxon>Cytophagia</taxon>
        <taxon>Cytophagales</taxon>
        <taxon>Spirosomataceae</taxon>
        <taxon>Runella</taxon>
    </lineage>
</organism>
<comment type="caution">
    <text evidence="9">The sequence shown here is derived from an EMBL/GenBank/DDBJ whole genome shotgun (WGS) entry which is preliminary data.</text>
</comment>
<dbReference type="GO" id="GO:0005886">
    <property type="term" value="C:plasma membrane"/>
    <property type="evidence" value="ECO:0007669"/>
    <property type="project" value="UniProtKB-SubCell"/>
</dbReference>
<keyword evidence="3 6" id="KW-0812">Transmembrane</keyword>
<evidence type="ECO:0000313" key="10">
    <source>
        <dbReference type="Proteomes" id="UP000541352"/>
    </source>
</evidence>
<dbReference type="InterPro" id="IPR050250">
    <property type="entry name" value="Macrolide_Exporter_MacB"/>
</dbReference>